<dbReference type="Gramene" id="Dexi4A01G0005780.1">
    <property type="protein sequence ID" value="Dexi4A01G0005780.1:cds"/>
    <property type="gene ID" value="Dexi4A01G0005780"/>
</dbReference>
<sequence length="235" mass="24855">MDWYAWLCRAGLHPDVALEYALLFARNELGAADVRHLDHDFLSSMGVSVAKHRLEILKLARKDSSVASALTSLPSRATSLLASAARSALSPLLRRRASSSSSSSSRGGGGRDKVRALAAPRLPPMMMRVMRHRGGGRVAHSWGKTMLVAASPSAGKKKASPLALPMTPTHVSNPVVLTSSCAATAKALPAPPPVVVAGGGCLATITETCGCDDDEDDAGEEEMRWESMFQDLKPN</sequence>
<dbReference type="PANTHER" id="PTHR33915">
    <property type="entry name" value="OSJNBA0033G05.11 PROTEIN"/>
    <property type="match status" value="1"/>
</dbReference>
<dbReference type="Proteomes" id="UP000636709">
    <property type="component" value="Unassembled WGS sequence"/>
</dbReference>
<dbReference type="PANTHER" id="PTHR33915:SF16">
    <property type="entry name" value="OS06G0179100 PROTEIN"/>
    <property type="match status" value="1"/>
</dbReference>
<dbReference type="Gene3D" id="1.10.150.50">
    <property type="entry name" value="Transcription Factor, Ets-1"/>
    <property type="match status" value="1"/>
</dbReference>
<comment type="caution">
    <text evidence="2">The sequence shown here is derived from an EMBL/GenBank/DDBJ whole genome shotgun (WGS) entry which is preliminary data.</text>
</comment>
<keyword evidence="3" id="KW-1185">Reference proteome</keyword>
<dbReference type="OrthoDB" id="1887912at2759"/>
<feature type="region of interest" description="Disordered" evidence="1">
    <location>
        <begin position="214"/>
        <end position="235"/>
    </location>
</feature>
<dbReference type="CDD" id="cd09487">
    <property type="entry name" value="SAM_superfamily"/>
    <property type="match status" value="1"/>
</dbReference>
<evidence type="ECO:0000256" key="1">
    <source>
        <dbReference type="SAM" id="MobiDB-lite"/>
    </source>
</evidence>
<dbReference type="InterPro" id="IPR013761">
    <property type="entry name" value="SAM/pointed_sf"/>
</dbReference>
<feature type="compositionally biased region" description="Low complexity" evidence="1">
    <location>
        <begin position="93"/>
        <end position="105"/>
    </location>
</feature>
<feature type="region of interest" description="Disordered" evidence="1">
    <location>
        <begin position="93"/>
        <end position="119"/>
    </location>
</feature>
<proteinExistence type="predicted"/>
<protein>
    <recommendedName>
        <fullName evidence="4">SAM domain-containing protein</fullName>
    </recommendedName>
</protein>
<evidence type="ECO:0000313" key="3">
    <source>
        <dbReference type="Proteomes" id="UP000636709"/>
    </source>
</evidence>
<accession>A0A835ELR6</accession>
<reference evidence="2" key="1">
    <citation type="submission" date="2020-07" db="EMBL/GenBank/DDBJ databases">
        <title>Genome sequence and genetic diversity analysis of an under-domesticated orphan crop, white fonio (Digitaria exilis).</title>
        <authorList>
            <person name="Bennetzen J.L."/>
            <person name="Chen S."/>
            <person name="Ma X."/>
            <person name="Wang X."/>
            <person name="Yssel A.E.J."/>
            <person name="Chaluvadi S.R."/>
            <person name="Johnson M."/>
            <person name="Gangashetty P."/>
            <person name="Hamidou F."/>
            <person name="Sanogo M.D."/>
            <person name="Zwaenepoel A."/>
            <person name="Wallace J."/>
            <person name="Van De Peer Y."/>
            <person name="Van Deynze A."/>
        </authorList>
    </citation>
    <scope>NUCLEOTIDE SEQUENCE</scope>
    <source>
        <tissue evidence="2">Leaves</tissue>
    </source>
</reference>
<name>A0A835ELR6_9POAL</name>
<gene>
    <name evidence="2" type="ORF">HU200_035552</name>
</gene>
<dbReference type="AlphaFoldDB" id="A0A835ELR6"/>
<dbReference type="SUPFAM" id="SSF47769">
    <property type="entry name" value="SAM/Pointed domain"/>
    <property type="match status" value="1"/>
</dbReference>
<evidence type="ECO:0008006" key="4">
    <source>
        <dbReference type="Google" id="ProtNLM"/>
    </source>
</evidence>
<evidence type="ECO:0000313" key="2">
    <source>
        <dbReference type="EMBL" id="KAF8698041.1"/>
    </source>
</evidence>
<organism evidence="2 3">
    <name type="scientific">Digitaria exilis</name>
    <dbReference type="NCBI Taxonomy" id="1010633"/>
    <lineage>
        <taxon>Eukaryota</taxon>
        <taxon>Viridiplantae</taxon>
        <taxon>Streptophyta</taxon>
        <taxon>Embryophyta</taxon>
        <taxon>Tracheophyta</taxon>
        <taxon>Spermatophyta</taxon>
        <taxon>Magnoliopsida</taxon>
        <taxon>Liliopsida</taxon>
        <taxon>Poales</taxon>
        <taxon>Poaceae</taxon>
        <taxon>PACMAD clade</taxon>
        <taxon>Panicoideae</taxon>
        <taxon>Panicodae</taxon>
        <taxon>Paniceae</taxon>
        <taxon>Anthephorinae</taxon>
        <taxon>Digitaria</taxon>
    </lineage>
</organism>
<dbReference type="EMBL" id="JACEFO010001866">
    <property type="protein sequence ID" value="KAF8698041.1"/>
    <property type="molecule type" value="Genomic_DNA"/>
</dbReference>